<organism evidence="2 3">
    <name type="scientific">Rhynchosporium secalis</name>
    <name type="common">Barley scald fungus</name>
    <dbReference type="NCBI Taxonomy" id="38038"/>
    <lineage>
        <taxon>Eukaryota</taxon>
        <taxon>Fungi</taxon>
        <taxon>Dikarya</taxon>
        <taxon>Ascomycota</taxon>
        <taxon>Pezizomycotina</taxon>
        <taxon>Leotiomycetes</taxon>
        <taxon>Helotiales</taxon>
        <taxon>Ploettnerulaceae</taxon>
        <taxon>Rhynchosporium</taxon>
    </lineage>
</organism>
<gene>
    <name evidence="2" type="ORF">RSE6_04677</name>
</gene>
<evidence type="ECO:0000313" key="2">
    <source>
        <dbReference type="EMBL" id="CZT44503.1"/>
    </source>
</evidence>
<sequence>MYELQPTPAKIKQSLSTLSLCAVLDFLNSQAPMLPLSLKQAMKGSNQQIDTMIDGDDVQAEGGRVSNREGESAPQRSSYPVGSVPSWSSDTVSTPLG</sequence>
<reference evidence="3" key="1">
    <citation type="submission" date="2016-03" db="EMBL/GenBank/DDBJ databases">
        <authorList>
            <person name="Guldener U."/>
        </authorList>
    </citation>
    <scope>NUCLEOTIDE SEQUENCE [LARGE SCALE GENOMIC DNA]</scope>
</reference>
<keyword evidence="3" id="KW-1185">Reference proteome</keyword>
<evidence type="ECO:0000313" key="3">
    <source>
        <dbReference type="Proteomes" id="UP000177625"/>
    </source>
</evidence>
<dbReference type="AlphaFoldDB" id="A0A1E1M5X6"/>
<name>A0A1E1M5X6_RHYSE</name>
<dbReference type="EMBL" id="FJVC01000174">
    <property type="protein sequence ID" value="CZT44503.1"/>
    <property type="molecule type" value="Genomic_DNA"/>
</dbReference>
<feature type="region of interest" description="Disordered" evidence="1">
    <location>
        <begin position="58"/>
        <end position="97"/>
    </location>
</feature>
<evidence type="ECO:0000256" key="1">
    <source>
        <dbReference type="SAM" id="MobiDB-lite"/>
    </source>
</evidence>
<dbReference type="Proteomes" id="UP000177625">
    <property type="component" value="Unassembled WGS sequence"/>
</dbReference>
<accession>A0A1E1M5X6</accession>
<feature type="compositionally biased region" description="Polar residues" evidence="1">
    <location>
        <begin position="74"/>
        <end position="97"/>
    </location>
</feature>
<proteinExistence type="predicted"/>
<protein>
    <submittedName>
        <fullName evidence="2">Uncharacterized protein</fullName>
    </submittedName>
</protein>